<dbReference type="OMA" id="EITYSFC"/>
<evidence type="ECO:0000256" key="5">
    <source>
        <dbReference type="ARBA" id="ARBA00022777"/>
    </source>
</evidence>
<dbReference type="Pfam" id="PF00069">
    <property type="entry name" value="Pkinase"/>
    <property type="match status" value="1"/>
</dbReference>
<dbReference type="OrthoDB" id="63267at2759"/>
<feature type="domain" description="AGC-kinase C-terminal" evidence="8">
    <location>
        <begin position="299"/>
        <end position="360"/>
    </location>
</feature>
<keyword evidence="3 9" id="KW-0808">Transferase</keyword>
<dbReference type="GO" id="GO:0004697">
    <property type="term" value="F:diacylglycerol-dependent serine/threonine kinase activity"/>
    <property type="evidence" value="ECO:0007669"/>
    <property type="project" value="UniProtKB-EC"/>
</dbReference>
<dbReference type="STRING" id="857967.G0R2D1"/>
<dbReference type="InParanoid" id="G0R2D1"/>
<evidence type="ECO:0000256" key="3">
    <source>
        <dbReference type="ARBA" id="ARBA00022679"/>
    </source>
</evidence>
<keyword evidence="5 9" id="KW-0418">Kinase</keyword>
<dbReference type="Gene3D" id="3.30.200.20">
    <property type="entry name" value="Phosphorylase Kinase, domain 1"/>
    <property type="match status" value="1"/>
</dbReference>
<dbReference type="Proteomes" id="UP000008983">
    <property type="component" value="Unassembled WGS sequence"/>
</dbReference>
<dbReference type="FunFam" id="1.10.510.10:FF:000008">
    <property type="entry name" value="Non-specific serine/threonine protein kinase"/>
    <property type="match status" value="1"/>
</dbReference>
<dbReference type="SUPFAM" id="SSF56112">
    <property type="entry name" value="Protein kinase-like (PK-like)"/>
    <property type="match status" value="1"/>
</dbReference>
<dbReference type="InterPro" id="IPR011009">
    <property type="entry name" value="Kinase-like_dom_sf"/>
</dbReference>
<dbReference type="Gene3D" id="1.10.510.10">
    <property type="entry name" value="Transferase(Phosphotransferase) domain 1"/>
    <property type="match status" value="1"/>
</dbReference>
<evidence type="ECO:0000256" key="2">
    <source>
        <dbReference type="ARBA" id="ARBA00022553"/>
    </source>
</evidence>
<dbReference type="InterPro" id="IPR000961">
    <property type="entry name" value="AGC-kinase_C"/>
</dbReference>
<dbReference type="EC" id="2.7.11.13" evidence="9"/>
<dbReference type="PROSITE" id="PS51285">
    <property type="entry name" value="AGC_KINASE_CTER"/>
    <property type="match status" value="1"/>
</dbReference>
<keyword evidence="6" id="KW-0067">ATP-binding</keyword>
<dbReference type="PANTHER" id="PTHR24351">
    <property type="entry name" value="RIBOSOMAL PROTEIN S6 KINASE"/>
    <property type="match status" value="1"/>
</dbReference>
<dbReference type="EMBL" id="GL984254">
    <property type="protein sequence ID" value="EGR28367.1"/>
    <property type="molecule type" value="Genomic_DNA"/>
</dbReference>
<dbReference type="SMART" id="SM00133">
    <property type="entry name" value="S_TK_X"/>
    <property type="match status" value="1"/>
</dbReference>
<dbReference type="InterPro" id="IPR008271">
    <property type="entry name" value="Ser/Thr_kinase_AS"/>
</dbReference>
<feature type="domain" description="Protein kinase" evidence="7">
    <location>
        <begin position="23"/>
        <end position="298"/>
    </location>
</feature>
<dbReference type="AlphaFoldDB" id="G0R2D1"/>
<dbReference type="GO" id="GO:0005524">
    <property type="term" value="F:ATP binding"/>
    <property type="evidence" value="ECO:0007669"/>
    <property type="project" value="UniProtKB-KW"/>
</dbReference>
<dbReference type="PROSITE" id="PS00108">
    <property type="entry name" value="PROTEIN_KINASE_ST"/>
    <property type="match status" value="1"/>
</dbReference>
<dbReference type="SMART" id="SM00220">
    <property type="entry name" value="S_TKc"/>
    <property type="match status" value="1"/>
</dbReference>
<keyword evidence="10" id="KW-1185">Reference proteome</keyword>
<dbReference type="InterPro" id="IPR017892">
    <property type="entry name" value="Pkinase_C"/>
</dbReference>
<sequence>MILSLQKLQNKSIFFTKIYIFIQKKKQCIGTGTFGKVYLIQKKDNRIIYFLKKKTIKFNNQKIKEKTYAIKILKKINFKNKKQINQIQTERNILVNIESPFIVQVKYAFQNSVKLYIVMEFCQGGDIFNHMVKHPCFPENKVKFYAVEIFLAIKTLHENQILYRDLKPENILITSSGNIKLTDFGLSKSQFKNKQLTYTYCGTPEYMSPEMLKKEGHDFSTDWWSYGAVIYEMLNGAPPFYSKNQKDMIENIKKTDVQLGKNLSVECQDFLKGLLQRDVFKLGNGPNGAQDIQNHSFFKNIDWESFLQLKVEPPFIPKICNRYDLSNIDQDFVRQKSCDTPFEQFERNSKKNNFQGFSYE</sequence>
<evidence type="ECO:0000259" key="7">
    <source>
        <dbReference type="PROSITE" id="PS50011"/>
    </source>
</evidence>
<dbReference type="Pfam" id="PF00433">
    <property type="entry name" value="Pkinase_C"/>
    <property type="match status" value="1"/>
</dbReference>
<evidence type="ECO:0000256" key="6">
    <source>
        <dbReference type="ARBA" id="ARBA00022840"/>
    </source>
</evidence>
<protein>
    <submittedName>
        <fullName evidence="9">Protein kinase domain protein</fullName>
        <ecNumber evidence="9">2.7.11.13</ecNumber>
    </submittedName>
</protein>
<keyword evidence="1" id="KW-0723">Serine/threonine-protein kinase</keyword>
<dbReference type="GeneID" id="14904440"/>
<organism evidence="9 10">
    <name type="scientific">Ichthyophthirius multifiliis</name>
    <name type="common">White spot disease agent</name>
    <name type="synonym">Ich</name>
    <dbReference type="NCBI Taxonomy" id="5932"/>
    <lineage>
        <taxon>Eukaryota</taxon>
        <taxon>Sar</taxon>
        <taxon>Alveolata</taxon>
        <taxon>Ciliophora</taxon>
        <taxon>Intramacronucleata</taxon>
        <taxon>Oligohymenophorea</taxon>
        <taxon>Hymenostomatida</taxon>
        <taxon>Ophryoglenina</taxon>
        <taxon>Ichthyophthirius</taxon>
    </lineage>
</organism>
<name>G0R2D1_ICHMU</name>
<keyword evidence="4" id="KW-0547">Nucleotide-binding</keyword>
<dbReference type="eggNOG" id="KOG0598">
    <property type="taxonomic scope" value="Eukaryota"/>
</dbReference>
<evidence type="ECO:0000256" key="4">
    <source>
        <dbReference type="ARBA" id="ARBA00022741"/>
    </source>
</evidence>
<evidence type="ECO:0000259" key="8">
    <source>
        <dbReference type="PROSITE" id="PS51285"/>
    </source>
</evidence>
<reference evidence="9 10" key="1">
    <citation type="submission" date="2011-07" db="EMBL/GenBank/DDBJ databases">
        <authorList>
            <person name="Coyne R."/>
            <person name="Brami D."/>
            <person name="Johnson J."/>
            <person name="Hostetler J."/>
            <person name="Hannick L."/>
            <person name="Clark T."/>
            <person name="Cassidy-Hanley D."/>
            <person name="Inman J."/>
        </authorList>
    </citation>
    <scope>NUCLEOTIDE SEQUENCE [LARGE SCALE GENOMIC DNA]</scope>
    <source>
        <strain evidence="9 10">G5</strain>
    </source>
</reference>
<dbReference type="PROSITE" id="PS50011">
    <property type="entry name" value="PROTEIN_KINASE_DOM"/>
    <property type="match status" value="1"/>
</dbReference>
<proteinExistence type="predicted"/>
<feature type="non-terminal residue" evidence="9">
    <location>
        <position position="360"/>
    </location>
</feature>
<evidence type="ECO:0000313" key="9">
    <source>
        <dbReference type="EMBL" id="EGR28367.1"/>
    </source>
</evidence>
<accession>G0R2D1</accession>
<keyword evidence="2" id="KW-0597">Phosphoprotein</keyword>
<dbReference type="InterPro" id="IPR000719">
    <property type="entry name" value="Prot_kinase_dom"/>
</dbReference>
<evidence type="ECO:0000313" key="10">
    <source>
        <dbReference type="Proteomes" id="UP000008983"/>
    </source>
</evidence>
<dbReference type="RefSeq" id="XP_004027712.1">
    <property type="nucleotide sequence ID" value="XM_004027663.1"/>
</dbReference>
<gene>
    <name evidence="9" type="ORF">IMG5_177140</name>
</gene>
<evidence type="ECO:0000256" key="1">
    <source>
        <dbReference type="ARBA" id="ARBA00022527"/>
    </source>
</evidence>